<accession>A0ABW1SR96</accession>
<name>A0ABW1SR96_9LACO</name>
<evidence type="ECO:0000313" key="2">
    <source>
        <dbReference type="Proteomes" id="UP001596254"/>
    </source>
</evidence>
<comment type="caution">
    <text evidence="1">The sequence shown here is derived from an EMBL/GenBank/DDBJ whole genome shotgun (WGS) entry which is preliminary data.</text>
</comment>
<gene>
    <name evidence="1" type="ORF">ACFP1G_03945</name>
</gene>
<dbReference type="EMBL" id="JBHSSK010000009">
    <property type="protein sequence ID" value="MFC6206633.1"/>
    <property type="molecule type" value="Genomic_DNA"/>
</dbReference>
<dbReference type="RefSeq" id="WP_382338705.1">
    <property type="nucleotide sequence ID" value="NZ_JBHSSK010000009.1"/>
</dbReference>
<evidence type="ECO:0000313" key="1">
    <source>
        <dbReference type="EMBL" id="MFC6206633.1"/>
    </source>
</evidence>
<dbReference type="Proteomes" id="UP001596254">
    <property type="component" value="Unassembled WGS sequence"/>
</dbReference>
<proteinExistence type="predicted"/>
<keyword evidence="2" id="KW-1185">Reference proteome</keyword>
<reference evidence="2" key="1">
    <citation type="journal article" date="2019" name="Int. J. Syst. Evol. Microbiol.">
        <title>The Global Catalogue of Microorganisms (GCM) 10K type strain sequencing project: providing services to taxonomists for standard genome sequencing and annotation.</title>
        <authorList>
            <consortium name="The Broad Institute Genomics Platform"/>
            <consortium name="The Broad Institute Genome Sequencing Center for Infectious Disease"/>
            <person name="Wu L."/>
            <person name="Ma J."/>
        </authorList>
    </citation>
    <scope>NUCLEOTIDE SEQUENCE [LARGE SCALE GENOMIC DNA]</scope>
    <source>
        <strain evidence="2">CCM 8905</strain>
    </source>
</reference>
<sequence length="103" mass="11298">MVHSAEGQSSPHRLSILTTNVAVGGQGRGTSRDDGVTWRALSQVTAWDELGASAIFRGFKSRRKTALWLSPVPTAAPVPDRQRRQLKKKQPLVKMNAIHAISR</sequence>
<organism evidence="1 2">
    <name type="scientific">Levilactobacillus tongjiangensis</name>
    <dbReference type="NCBI Taxonomy" id="2486023"/>
    <lineage>
        <taxon>Bacteria</taxon>
        <taxon>Bacillati</taxon>
        <taxon>Bacillota</taxon>
        <taxon>Bacilli</taxon>
        <taxon>Lactobacillales</taxon>
        <taxon>Lactobacillaceae</taxon>
        <taxon>Levilactobacillus</taxon>
    </lineage>
</organism>
<protein>
    <submittedName>
        <fullName evidence="1">Uncharacterized protein</fullName>
    </submittedName>
</protein>